<name>A0A4S8JFU5_MUSBA</name>
<dbReference type="GO" id="GO:0009611">
    <property type="term" value="P:response to wounding"/>
    <property type="evidence" value="ECO:0007669"/>
    <property type="project" value="UniProtKB-UniRule"/>
</dbReference>
<reference evidence="7 8" key="1">
    <citation type="journal article" date="2019" name="Nat. Plants">
        <title>Genome sequencing of Musa balbisiana reveals subgenome evolution and function divergence in polyploid bananas.</title>
        <authorList>
            <person name="Yao X."/>
        </authorList>
    </citation>
    <scope>NUCLEOTIDE SEQUENCE [LARGE SCALE GENOMIC DNA]</scope>
    <source>
        <strain evidence="8">cv. DH-PKW</strain>
        <tissue evidence="7">Leaves</tissue>
    </source>
</reference>
<feature type="region of interest" description="Disordered" evidence="5">
    <location>
        <begin position="234"/>
        <end position="259"/>
    </location>
</feature>
<dbReference type="AlphaFoldDB" id="A0A4S8JFU5"/>
<evidence type="ECO:0000256" key="3">
    <source>
        <dbReference type="ARBA" id="ARBA00022843"/>
    </source>
</evidence>
<feature type="compositionally biased region" description="Low complexity" evidence="5">
    <location>
        <begin position="234"/>
        <end position="245"/>
    </location>
</feature>
<comment type="caution">
    <text evidence="7">The sequence shown here is derived from an EMBL/GenBank/DDBJ whole genome shotgun (WGS) entry which is preliminary data.</text>
</comment>
<organism evidence="7 8">
    <name type="scientific">Musa balbisiana</name>
    <name type="common">Banana</name>
    <dbReference type="NCBI Taxonomy" id="52838"/>
    <lineage>
        <taxon>Eukaryota</taxon>
        <taxon>Viridiplantae</taxon>
        <taxon>Streptophyta</taxon>
        <taxon>Embryophyta</taxon>
        <taxon>Tracheophyta</taxon>
        <taxon>Spermatophyta</taxon>
        <taxon>Magnoliopsida</taxon>
        <taxon>Liliopsida</taxon>
        <taxon>Zingiberales</taxon>
        <taxon>Musaceae</taxon>
        <taxon>Musa</taxon>
    </lineage>
</organism>
<evidence type="ECO:0000259" key="6">
    <source>
        <dbReference type="PROSITE" id="PS51320"/>
    </source>
</evidence>
<feature type="region of interest" description="Disordered" evidence="5">
    <location>
        <begin position="1"/>
        <end position="22"/>
    </location>
</feature>
<dbReference type="SMART" id="SM00979">
    <property type="entry name" value="TIFY"/>
    <property type="match status" value="1"/>
</dbReference>
<keyword evidence="8" id="KW-1185">Reference proteome</keyword>
<sequence length="429" mass="45587">MMERDFLGMSGGKEDNKGSRHDAAEINGEWPQSHSRLAASVGSAVRWPFTNKASAMQQFMLHKAAQEERASKYRFDRLSSPTFHPVSVVDAFEADRSDFSALAQQRSFSLHDYQPQATTTFSSSTRQSSEAGTFPVVSHHSLPITTNSPFFKFHGTQSAPNIMITNLNQQPLAGVALNTPVVNTSVGALPSWNMPKPAPTSAQLTIFYAGTVNVYDDVSFDKAQAILMLASKGSNGASNASRSEAPLSVTPPVPSKISGSDGLNAKQILNPTPIRVASPCSVFSTPIPVTLHTVANSSSICSAKNDSVGAKVVGTLSPSTQQGPPRTSSAAVGSITSAAIMPPRAVPQARKASLARFLEKRKERVNDAMPYSCIKKTSEIGDGLESASASSISSLADVNISSNREDSLDLRNQKSGINCGDSLSTKLRI</sequence>
<comment type="function">
    <text evidence="4">Repressor of jasmonate responses.</text>
</comment>
<comment type="subcellular location">
    <subcellularLocation>
        <location evidence="4">Nucleus</location>
    </subcellularLocation>
</comment>
<dbReference type="InterPro" id="IPR040390">
    <property type="entry name" value="TIFY/JAZ"/>
</dbReference>
<dbReference type="PANTHER" id="PTHR33077">
    <property type="entry name" value="PROTEIN TIFY 4A-RELATED-RELATED"/>
    <property type="match status" value="1"/>
</dbReference>
<feature type="domain" description="Tify" evidence="6">
    <location>
        <begin position="197"/>
        <end position="232"/>
    </location>
</feature>
<evidence type="ECO:0000256" key="4">
    <source>
        <dbReference type="RuleBase" id="RU369065"/>
    </source>
</evidence>
<keyword evidence="4" id="KW-0539">Nucleus</keyword>
<dbReference type="GO" id="GO:0005634">
    <property type="term" value="C:nucleus"/>
    <property type="evidence" value="ECO:0007669"/>
    <property type="project" value="UniProtKB-SubCell"/>
</dbReference>
<dbReference type="Pfam" id="PF09425">
    <property type="entry name" value="Jas_motif"/>
    <property type="match status" value="1"/>
</dbReference>
<evidence type="ECO:0000256" key="1">
    <source>
        <dbReference type="ARBA" id="ARBA00008614"/>
    </source>
</evidence>
<dbReference type="GO" id="GO:0031347">
    <property type="term" value="P:regulation of defense response"/>
    <property type="evidence" value="ECO:0007669"/>
    <property type="project" value="UniProtKB-UniRule"/>
</dbReference>
<evidence type="ECO:0000313" key="7">
    <source>
        <dbReference type="EMBL" id="THU60818.1"/>
    </source>
</evidence>
<comment type="similarity">
    <text evidence="1 4">Belongs to the TIFY/JAZ family.</text>
</comment>
<proteinExistence type="inferred from homology"/>
<dbReference type="STRING" id="52838.A0A4S8JFU5"/>
<keyword evidence="2 4" id="KW-1184">Jasmonic acid signaling pathway</keyword>
<comment type="domain">
    <text evidence="4">The jas domain is required for interaction with COI1.</text>
</comment>
<gene>
    <name evidence="7" type="ORF">C4D60_Mb07t16750</name>
</gene>
<dbReference type="Proteomes" id="UP000317650">
    <property type="component" value="Chromosome 7"/>
</dbReference>
<keyword evidence="3" id="KW-0832">Ubl conjugation</keyword>
<dbReference type="InterPro" id="IPR018467">
    <property type="entry name" value="CCT_CS"/>
</dbReference>
<evidence type="ECO:0000313" key="8">
    <source>
        <dbReference type="Proteomes" id="UP000317650"/>
    </source>
</evidence>
<dbReference type="InterPro" id="IPR010399">
    <property type="entry name" value="Tify_dom"/>
</dbReference>
<dbReference type="EMBL" id="PYDT01000005">
    <property type="protein sequence ID" value="THU60818.1"/>
    <property type="molecule type" value="Genomic_DNA"/>
</dbReference>
<dbReference type="PANTHER" id="PTHR33077:SF90">
    <property type="entry name" value="PROTEIN TIFY 7"/>
    <property type="match status" value="1"/>
</dbReference>
<evidence type="ECO:0000256" key="5">
    <source>
        <dbReference type="SAM" id="MobiDB-lite"/>
    </source>
</evidence>
<accession>A0A4S8JFU5</accession>
<dbReference type="GO" id="GO:2000022">
    <property type="term" value="P:regulation of jasmonic acid mediated signaling pathway"/>
    <property type="evidence" value="ECO:0007669"/>
    <property type="project" value="UniProtKB-UniRule"/>
</dbReference>
<dbReference type="Pfam" id="PF06200">
    <property type="entry name" value="tify"/>
    <property type="match status" value="1"/>
</dbReference>
<evidence type="ECO:0000256" key="2">
    <source>
        <dbReference type="ARBA" id="ARBA00022819"/>
    </source>
</evidence>
<protein>
    <recommendedName>
        <fullName evidence="4">Protein TIFY</fullName>
    </recommendedName>
    <alternativeName>
        <fullName evidence="4">Jasmonate ZIM domain-containing protein</fullName>
    </alternativeName>
</protein>
<dbReference type="PROSITE" id="PS51320">
    <property type="entry name" value="TIFY"/>
    <property type="match status" value="1"/>
</dbReference>